<evidence type="ECO:0008006" key="3">
    <source>
        <dbReference type="Google" id="ProtNLM"/>
    </source>
</evidence>
<dbReference type="RefSeq" id="WP_374039599.1">
    <property type="nucleotide sequence ID" value="NZ_CP169083.1"/>
</dbReference>
<dbReference type="EMBL" id="JBHSLF010000006">
    <property type="protein sequence ID" value="MFC5342873.1"/>
    <property type="molecule type" value="Genomic_DNA"/>
</dbReference>
<accession>A0ABW0FNY9</accession>
<keyword evidence="2" id="KW-1185">Reference proteome</keyword>
<proteinExistence type="predicted"/>
<name>A0ABW0FNY9_9CAUL</name>
<protein>
    <recommendedName>
        <fullName evidence="3">HEPN domain-containing protein</fullName>
    </recommendedName>
</protein>
<evidence type="ECO:0000313" key="2">
    <source>
        <dbReference type="Proteomes" id="UP001596152"/>
    </source>
</evidence>
<sequence>MVRLSQVLFDNAHGFRVGAAEAVRRDHRGVALASACNAIELGLKSFLVAEGATDDENRRTIRHDLVKALAFAEARGLRLRRGWAPILAKVSPAHMRHGLDALGRETSLAEVRAVVAITREIAEAGARSRTRKGSASSRRPWTATLRAWGAARG</sequence>
<gene>
    <name evidence="1" type="ORF">ACFPIE_03040</name>
</gene>
<dbReference type="Proteomes" id="UP001596152">
    <property type="component" value="Unassembled WGS sequence"/>
</dbReference>
<evidence type="ECO:0000313" key="1">
    <source>
        <dbReference type="EMBL" id="MFC5342873.1"/>
    </source>
</evidence>
<comment type="caution">
    <text evidence="1">The sequence shown here is derived from an EMBL/GenBank/DDBJ whole genome shotgun (WGS) entry which is preliminary data.</text>
</comment>
<reference evidence="2" key="1">
    <citation type="journal article" date="2019" name="Int. J. Syst. Evol. Microbiol.">
        <title>The Global Catalogue of Microorganisms (GCM) 10K type strain sequencing project: providing services to taxonomists for standard genome sequencing and annotation.</title>
        <authorList>
            <consortium name="The Broad Institute Genomics Platform"/>
            <consortium name="The Broad Institute Genome Sequencing Center for Infectious Disease"/>
            <person name="Wu L."/>
            <person name="Ma J."/>
        </authorList>
    </citation>
    <scope>NUCLEOTIDE SEQUENCE [LARGE SCALE GENOMIC DNA]</scope>
    <source>
        <strain evidence="2">JCM 12125</strain>
    </source>
</reference>
<organism evidence="1 2">
    <name type="scientific">Brevundimonas staleyi</name>
    <dbReference type="NCBI Taxonomy" id="74326"/>
    <lineage>
        <taxon>Bacteria</taxon>
        <taxon>Pseudomonadati</taxon>
        <taxon>Pseudomonadota</taxon>
        <taxon>Alphaproteobacteria</taxon>
        <taxon>Caulobacterales</taxon>
        <taxon>Caulobacteraceae</taxon>
        <taxon>Brevundimonas</taxon>
    </lineage>
</organism>